<dbReference type="InterPro" id="IPR001073">
    <property type="entry name" value="C1q_dom"/>
</dbReference>
<evidence type="ECO:0000313" key="6">
    <source>
        <dbReference type="Proteomes" id="UP000507470"/>
    </source>
</evidence>
<evidence type="ECO:0000256" key="1">
    <source>
        <dbReference type="ARBA" id="ARBA00004613"/>
    </source>
</evidence>
<dbReference type="GO" id="GO:0005576">
    <property type="term" value="C:extracellular region"/>
    <property type="evidence" value="ECO:0007669"/>
    <property type="project" value="UniProtKB-SubCell"/>
</dbReference>
<accession>A0A6J8DQX7</accession>
<gene>
    <name evidence="5" type="ORF">MCOR_43550</name>
</gene>
<dbReference type="Gene3D" id="2.60.120.40">
    <property type="match status" value="1"/>
</dbReference>
<dbReference type="PANTHER" id="PTHR22923:SF116">
    <property type="entry name" value="C1Q DOMAIN-CONTAINING PROTEIN"/>
    <property type="match status" value="1"/>
</dbReference>
<dbReference type="Proteomes" id="UP000507470">
    <property type="component" value="Unassembled WGS sequence"/>
</dbReference>
<dbReference type="InterPro" id="IPR008983">
    <property type="entry name" value="Tumour_necrosis_fac-like_dom"/>
</dbReference>
<evidence type="ECO:0000256" key="2">
    <source>
        <dbReference type="ARBA" id="ARBA00022525"/>
    </source>
</evidence>
<organism evidence="5 6">
    <name type="scientific">Mytilus coruscus</name>
    <name type="common">Sea mussel</name>
    <dbReference type="NCBI Taxonomy" id="42192"/>
    <lineage>
        <taxon>Eukaryota</taxon>
        <taxon>Metazoa</taxon>
        <taxon>Spiralia</taxon>
        <taxon>Lophotrochozoa</taxon>
        <taxon>Mollusca</taxon>
        <taxon>Bivalvia</taxon>
        <taxon>Autobranchia</taxon>
        <taxon>Pteriomorphia</taxon>
        <taxon>Mytilida</taxon>
        <taxon>Mytiloidea</taxon>
        <taxon>Mytilidae</taxon>
        <taxon>Mytilinae</taxon>
        <taxon>Mytilus</taxon>
    </lineage>
</organism>
<dbReference type="Pfam" id="PF00386">
    <property type="entry name" value="C1q"/>
    <property type="match status" value="1"/>
</dbReference>
<name>A0A6J8DQX7_MYTCO</name>
<dbReference type="AlphaFoldDB" id="A0A6J8DQX7"/>
<feature type="domain" description="C1q" evidence="4">
    <location>
        <begin position="60"/>
        <end position="199"/>
    </location>
</feature>
<proteinExistence type="predicted"/>
<dbReference type="EMBL" id="CACVKT020007769">
    <property type="protein sequence ID" value="CAC5410355.1"/>
    <property type="molecule type" value="Genomic_DNA"/>
</dbReference>
<evidence type="ECO:0000259" key="4">
    <source>
        <dbReference type="PROSITE" id="PS50871"/>
    </source>
</evidence>
<evidence type="ECO:0000256" key="3">
    <source>
        <dbReference type="ARBA" id="ARBA00022729"/>
    </source>
</evidence>
<keyword evidence="3" id="KW-0732">Signal</keyword>
<dbReference type="PRINTS" id="PR00007">
    <property type="entry name" value="COMPLEMNTC1Q"/>
</dbReference>
<dbReference type="PANTHER" id="PTHR22923">
    <property type="entry name" value="CEREBELLIN-RELATED"/>
    <property type="match status" value="1"/>
</dbReference>
<dbReference type="OrthoDB" id="6144194at2759"/>
<dbReference type="InterPro" id="IPR050822">
    <property type="entry name" value="Cerebellin_Synaptic_Org"/>
</dbReference>
<comment type="subcellular location">
    <subcellularLocation>
        <location evidence="1">Secreted</location>
    </subcellularLocation>
</comment>
<keyword evidence="6" id="KW-1185">Reference proteome</keyword>
<keyword evidence="2" id="KW-0964">Secreted</keyword>
<dbReference type="SMART" id="SM00110">
    <property type="entry name" value="C1Q"/>
    <property type="match status" value="1"/>
</dbReference>
<reference evidence="5 6" key="1">
    <citation type="submission" date="2020-06" db="EMBL/GenBank/DDBJ databases">
        <authorList>
            <person name="Li R."/>
            <person name="Bekaert M."/>
        </authorList>
    </citation>
    <scope>NUCLEOTIDE SEQUENCE [LARGE SCALE GENOMIC DNA]</scope>
    <source>
        <strain evidence="6">wild</strain>
    </source>
</reference>
<protein>
    <submittedName>
        <fullName evidence="5">C1QL</fullName>
    </submittedName>
</protein>
<dbReference type="SUPFAM" id="SSF49842">
    <property type="entry name" value="TNF-like"/>
    <property type="match status" value="1"/>
</dbReference>
<dbReference type="PROSITE" id="PS50871">
    <property type="entry name" value="C1Q"/>
    <property type="match status" value="1"/>
</dbReference>
<evidence type="ECO:0000313" key="5">
    <source>
        <dbReference type="EMBL" id="CAC5410355.1"/>
    </source>
</evidence>
<sequence length="199" mass="22536">MKDEKVRLNVNKDRDYIICLCYVYCENYGVDLECRKALKNIKYDIEYLTHAVNLQRQAQQPERRSAFYAIMSRSFNHSEIEAVLQFDNVTLNIGNNYDRFDGVYTAPVYGTYLFSWKITAGYASSVNTALMVNSKQVASMHTDSGESPHQGFQASSSNTAIITVQLGDQVYVRNTPQRGQILSNLVEQSGFAGTLLFQP</sequence>